<sequence length="66" mass="7674">MTYEFINWCSHKILFRSNLGGAEKREYDEASNRALFEQNLGESVLDPFEIYSKIQKDSIDALNKKA</sequence>
<accession>A0A654KF26</accession>
<evidence type="ECO:0000313" key="1">
    <source>
        <dbReference type="EMBL" id="ADU90985.1"/>
    </source>
</evidence>
<dbReference type="EMBL" id="CP002456">
    <property type="protein sequence ID" value="ADU90985.1"/>
    <property type="molecule type" value="Genomic_DNA"/>
</dbReference>
<evidence type="ECO:0000313" key="2">
    <source>
        <dbReference type="Proteomes" id="UP000007472"/>
    </source>
</evidence>
<dbReference type="AlphaFoldDB" id="A0A654KF26"/>
<organism evidence="1 2">
    <name type="scientific">Taylorella equigenitalis (strain MCE9)</name>
    <dbReference type="NCBI Taxonomy" id="937774"/>
    <lineage>
        <taxon>Bacteria</taxon>
        <taxon>Pseudomonadati</taxon>
        <taxon>Pseudomonadota</taxon>
        <taxon>Betaproteobacteria</taxon>
        <taxon>Burkholderiales</taxon>
        <taxon>Alcaligenaceae</taxon>
        <taxon>Taylorella</taxon>
    </lineage>
</organism>
<gene>
    <name evidence="1" type="ordered locus">TEQUI_0026</name>
</gene>
<dbReference type="Gene3D" id="3.10.180.80">
    <property type="entry name" value="Uncharacterised protein PF07063, DUF1338"/>
    <property type="match status" value="1"/>
</dbReference>
<proteinExistence type="predicted"/>
<dbReference type="Proteomes" id="UP000007472">
    <property type="component" value="Chromosome"/>
</dbReference>
<reference evidence="1 2" key="1">
    <citation type="journal article" date="2011" name="J. Bacteriol.">
        <title>Genome sequence of Taylorella equigenitalis MCE9, the causative agent of contagious equine metritis.</title>
        <authorList>
            <person name="Hebert L."/>
            <person name="Moumen B."/>
            <person name="Duquesne F."/>
            <person name="Breuil M.F."/>
            <person name="Laugier C."/>
            <person name="Batto J.M."/>
            <person name="Renault P."/>
            <person name="Petry S."/>
        </authorList>
    </citation>
    <scope>NUCLEOTIDE SEQUENCE [LARGE SCALE GENOMIC DNA]</scope>
    <source>
        <strain evidence="1 2">MCE9</strain>
    </source>
</reference>
<name>A0A654KF26_TAYEM</name>
<dbReference type="KEGG" id="teq:TEQUI_0026"/>
<protein>
    <submittedName>
        <fullName evidence="1">Cytoplasmic protein</fullName>
    </submittedName>
</protein>